<evidence type="ECO:0000313" key="8">
    <source>
        <dbReference type="EMBL" id="CAD8241780.1"/>
    </source>
</evidence>
<organism evidence="8">
    <name type="scientific">Prasinoderma coloniale</name>
    <dbReference type="NCBI Taxonomy" id="156133"/>
    <lineage>
        <taxon>Eukaryota</taxon>
        <taxon>Viridiplantae</taxon>
        <taxon>Prasinodermophyta</taxon>
        <taxon>Prasinodermophyceae</taxon>
        <taxon>Prasinodermales</taxon>
        <taxon>Prasinodermaceae</taxon>
        <taxon>Prasinoderma</taxon>
    </lineage>
</organism>
<gene>
    <name evidence="8" type="ORF">PCOL08062_LOCUS7282</name>
</gene>
<dbReference type="GO" id="GO:0004185">
    <property type="term" value="F:serine-type carboxypeptidase activity"/>
    <property type="evidence" value="ECO:0007669"/>
    <property type="project" value="UniProtKB-UniRule"/>
</dbReference>
<comment type="similarity">
    <text evidence="1 7">Belongs to the peptidase S10 family.</text>
</comment>
<dbReference type="Gene3D" id="3.40.50.1820">
    <property type="entry name" value="alpha/beta hydrolase"/>
    <property type="match status" value="1"/>
</dbReference>
<keyword evidence="5 7" id="KW-0378">Hydrolase</keyword>
<keyword evidence="3 7" id="KW-0645">Protease</keyword>
<dbReference type="InterPro" id="IPR029058">
    <property type="entry name" value="AB_hydrolase_fold"/>
</dbReference>
<evidence type="ECO:0000256" key="1">
    <source>
        <dbReference type="ARBA" id="ARBA00009431"/>
    </source>
</evidence>
<name>A0A7R9TQ83_9VIRI</name>
<evidence type="ECO:0000256" key="7">
    <source>
        <dbReference type="RuleBase" id="RU361156"/>
    </source>
</evidence>
<dbReference type="EC" id="3.4.16.-" evidence="7"/>
<dbReference type="PROSITE" id="PS00131">
    <property type="entry name" value="CARBOXYPEPT_SER_SER"/>
    <property type="match status" value="1"/>
</dbReference>
<dbReference type="AlphaFoldDB" id="A0A7R9TQ83"/>
<dbReference type="InterPro" id="IPR001563">
    <property type="entry name" value="Peptidase_S10"/>
</dbReference>
<evidence type="ECO:0000256" key="2">
    <source>
        <dbReference type="ARBA" id="ARBA00022645"/>
    </source>
</evidence>
<dbReference type="EMBL" id="HBDZ01009539">
    <property type="protein sequence ID" value="CAD8241780.1"/>
    <property type="molecule type" value="Transcribed_RNA"/>
</dbReference>
<keyword evidence="6" id="KW-0325">Glycoprotein</keyword>
<evidence type="ECO:0000256" key="3">
    <source>
        <dbReference type="ARBA" id="ARBA00022670"/>
    </source>
</evidence>
<protein>
    <recommendedName>
        <fullName evidence="7">Carboxypeptidase</fullName>
        <ecNumber evidence="7">3.4.16.-</ecNumber>
    </recommendedName>
</protein>
<evidence type="ECO:0000256" key="6">
    <source>
        <dbReference type="ARBA" id="ARBA00023180"/>
    </source>
</evidence>
<dbReference type="PRINTS" id="PR00724">
    <property type="entry name" value="CRBOXYPTASEC"/>
</dbReference>
<dbReference type="SUPFAM" id="SSF53474">
    <property type="entry name" value="alpha/beta-Hydrolases"/>
    <property type="match status" value="1"/>
</dbReference>
<dbReference type="PANTHER" id="PTHR11802">
    <property type="entry name" value="SERINE PROTEASE FAMILY S10 SERINE CARBOXYPEPTIDASE"/>
    <property type="match status" value="1"/>
</dbReference>
<keyword evidence="2 7" id="KW-0121">Carboxypeptidase</keyword>
<dbReference type="PANTHER" id="PTHR11802:SF113">
    <property type="entry name" value="SERINE CARBOXYPEPTIDASE CTSA-4.1"/>
    <property type="match status" value="1"/>
</dbReference>
<evidence type="ECO:0000256" key="4">
    <source>
        <dbReference type="ARBA" id="ARBA00022729"/>
    </source>
</evidence>
<proteinExistence type="inferred from homology"/>
<dbReference type="GO" id="GO:0006508">
    <property type="term" value="P:proteolysis"/>
    <property type="evidence" value="ECO:0007669"/>
    <property type="project" value="UniProtKB-KW"/>
</dbReference>
<evidence type="ECO:0000256" key="5">
    <source>
        <dbReference type="ARBA" id="ARBA00022801"/>
    </source>
</evidence>
<dbReference type="InterPro" id="IPR018202">
    <property type="entry name" value="Ser_caboxypep_ser_AS"/>
</dbReference>
<accession>A0A7R9TQ83</accession>
<keyword evidence="4" id="KW-0732">Signal</keyword>
<sequence length="328" mass="35559">MYEVLQGFFDKHEDLRGAEFYVTGESYAGHYVPAVASYISKQNKELQGGDSRHIDLKAIAIGNGLTDPLVQYSAYGDYVLERGLISKAFRDTIDLAYYAVCAPALLACKDKGVGCVIGLETCQLAVVAPLVAAIEAKLGHVMNPYNVTGACEHPPLCYDFSAITAYMQLESTREALHVTGDHEWETCDAGVHVALTADWMRDLELVVPGLLADGVRVLVYAGEDDFICNYKGNEKWVHAMKWPGQAAYDAASKDPKPWVVNGAPAGTAIESGNLTFLRVFKAGHMVPMDQPEAALDMINRLVSGRRYADGVVVDFIGHSEGEHGAAAI</sequence>
<dbReference type="Pfam" id="PF00450">
    <property type="entry name" value="Peptidase_S10"/>
    <property type="match status" value="1"/>
</dbReference>
<reference evidence="8" key="1">
    <citation type="submission" date="2021-01" db="EMBL/GenBank/DDBJ databases">
        <authorList>
            <person name="Corre E."/>
            <person name="Pelletier E."/>
            <person name="Niang G."/>
            <person name="Scheremetjew M."/>
            <person name="Finn R."/>
            <person name="Kale V."/>
            <person name="Holt S."/>
            <person name="Cochrane G."/>
            <person name="Meng A."/>
            <person name="Brown T."/>
            <person name="Cohen L."/>
        </authorList>
    </citation>
    <scope>NUCLEOTIDE SEQUENCE</scope>
    <source>
        <strain evidence="8">CCMP1413</strain>
    </source>
</reference>